<gene>
    <name evidence="1" type="ORF">PBOR_34065</name>
</gene>
<organism evidence="1 2">
    <name type="scientific">Paenibacillus borealis</name>
    <dbReference type="NCBI Taxonomy" id="160799"/>
    <lineage>
        <taxon>Bacteria</taxon>
        <taxon>Bacillati</taxon>
        <taxon>Bacillota</taxon>
        <taxon>Bacilli</taxon>
        <taxon>Bacillales</taxon>
        <taxon>Paenibacillaceae</taxon>
        <taxon>Paenibacillus</taxon>
    </lineage>
</organism>
<evidence type="ECO:0000313" key="1">
    <source>
        <dbReference type="EMBL" id="AIQ61373.1"/>
    </source>
</evidence>
<keyword evidence="2" id="KW-1185">Reference proteome</keyword>
<reference evidence="1" key="1">
    <citation type="submission" date="2014-08" db="EMBL/GenBank/DDBJ databases">
        <title>Comparative genomics of the Paenibacillus odorifer group.</title>
        <authorList>
            <person name="den Bakker H.C."/>
            <person name="Tsai Y.-C.Y.-C."/>
            <person name="Martin N."/>
            <person name="Korlach J."/>
            <person name="Wiedmann M."/>
        </authorList>
    </citation>
    <scope>NUCLEOTIDE SEQUENCE [LARGE SCALE GENOMIC DNA]</scope>
    <source>
        <strain evidence="1">DSM 13188</strain>
    </source>
</reference>
<dbReference type="HOGENOM" id="CLU_2602666_0_0_9"/>
<dbReference type="KEGG" id="pbd:PBOR_34065"/>
<accession>A0A089LQB0</accession>
<name>A0A089LQB0_PAEBO</name>
<sequence length="79" mass="8328">MISKSGPLCPNKGFSVRVTSSSGHESPHKFLATQESGCDHGMMIRQPLSACGSSFGSPAGPLVKYWETILYSLGGVLNV</sequence>
<evidence type="ECO:0000313" key="2">
    <source>
        <dbReference type="Proteomes" id="UP000029518"/>
    </source>
</evidence>
<dbReference type="Proteomes" id="UP000029518">
    <property type="component" value="Chromosome"/>
</dbReference>
<protein>
    <submittedName>
        <fullName evidence="1">Uncharacterized protein</fullName>
    </submittedName>
</protein>
<proteinExistence type="predicted"/>
<dbReference type="EMBL" id="CP009285">
    <property type="protein sequence ID" value="AIQ61373.1"/>
    <property type="molecule type" value="Genomic_DNA"/>
</dbReference>
<dbReference type="AlphaFoldDB" id="A0A089LQB0"/>